<dbReference type="AlphaFoldDB" id="A0A5N6W3D8"/>
<gene>
    <name evidence="2" type="ORF">BDV41DRAFT_206189</name>
</gene>
<evidence type="ECO:0000256" key="1">
    <source>
        <dbReference type="SAM" id="Phobius"/>
    </source>
</evidence>
<keyword evidence="1" id="KW-0472">Membrane</keyword>
<name>A0A5N6W3D8_9EURO</name>
<organism evidence="2 3">
    <name type="scientific">Aspergillus transmontanensis</name>
    <dbReference type="NCBI Taxonomy" id="1034304"/>
    <lineage>
        <taxon>Eukaryota</taxon>
        <taxon>Fungi</taxon>
        <taxon>Dikarya</taxon>
        <taxon>Ascomycota</taxon>
        <taxon>Pezizomycotina</taxon>
        <taxon>Eurotiomycetes</taxon>
        <taxon>Eurotiomycetidae</taxon>
        <taxon>Eurotiales</taxon>
        <taxon>Aspergillaceae</taxon>
        <taxon>Aspergillus</taxon>
        <taxon>Aspergillus subgen. Circumdati</taxon>
    </lineage>
</organism>
<feature type="transmembrane region" description="Helical" evidence="1">
    <location>
        <begin position="19"/>
        <end position="38"/>
    </location>
</feature>
<dbReference type="EMBL" id="ML738315">
    <property type="protein sequence ID" value="KAE8315016.1"/>
    <property type="molecule type" value="Genomic_DNA"/>
</dbReference>
<evidence type="ECO:0000313" key="2">
    <source>
        <dbReference type="EMBL" id="KAE8315016.1"/>
    </source>
</evidence>
<protein>
    <submittedName>
        <fullName evidence="2">Uncharacterized protein</fullName>
    </submittedName>
</protein>
<reference evidence="3" key="1">
    <citation type="submission" date="2019-04" db="EMBL/GenBank/DDBJ databases">
        <title>Friends and foes A comparative genomics studyof 23 Aspergillus species from section Flavi.</title>
        <authorList>
            <consortium name="DOE Joint Genome Institute"/>
            <person name="Kjaerbolling I."/>
            <person name="Vesth T."/>
            <person name="Frisvad J.C."/>
            <person name="Nybo J.L."/>
            <person name="Theobald S."/>
            <person name="Kildgaard S."/>
            <person name="Isbrandt T."/>
            <person name="Kuo A."/>
            <person name="Sato A."/>
            <person name="Lyhne E.K."/>
            <person name="Kogle M.E."/>
            <person name="Wiebenga A."/>
            <person name="Kun R.S."/>
            <person name="Lubbers R.J."/>
            <person name="Makela M.R."/>
            <person name="Barry K."/>
            <person name="Chovatia M."/>
            <person name="Clum A."/>
            <person name="Daum C."/>
            <person name="Haridas S."/>
            <person name="He G."/>
            <person name="LaButti K."/>
            <person name="Lipzen A."/>
            <person name="Mondo S."/>
            <person name="Riley R."/>
            <person name="Salamov A."/>
            <person name="Simmons B.A."/>
            <person name="Magnuson J.K."/>
            <person name="Henrissat B."/>
            <person name="Mortensen U.H."/>
            <person name="Larsen T.O."/>
            <person name="Devries R.P."/>
            <person name="Grigoriev I.V."/>
            <person name="Machida M."/>
            <person name="Baker S.E."/>
            <person name="Andersen M.R."/>
        </authorList>
    </citation>
    <scope>NUCLEOTIDE SEQUENCE [LARGE SCALE GENOMIC DNA]</scope>
    <source>
        <strain evidence="3">CBS 130015</strain>
    </source>
</reference>
<sequence>MSMICVSVTRLKLKGHNQILVALAIMAGNLYSSIDIAFQSIHRRPDVFFNLK</sequence>
<accession>A0A5N6W3D8</accession>
<keyword evidence="3" id="KW-1185">Reference proteome</keyword>
<keyword evidence="1" id="KW-1133">Transmembrane helix</keyword>
<evidence type="ECO:0000313" key="3">
    <source>
        <dbReference type="Proteomes" id="UP000325433"/>
    </source>
</evidence>
<keyword evidence="1" id="KW-0812">Transmembrane</keyword>
<proteinExistence type="predicted"/>
<dbReference type="Proteomes" id="UP000325433">
    <property type="component" value="Unassembled WGS sequence"/>
</dbReference>